<gene>
    <name evidence="1" type="ORF">DDW44_16495</name>
</gene>
<reference evidence="1 2" key="1">
    <citation type="submission" date="2018-05" db="EMBL/GenBank/DDBJ databases">
        <title>Complete genome sequence of sponge-derived Streptomyces sp. HNM0039.</title>
        <authorList>
            <person name="Huang X."/>
            <person name="Zhou S."/>
        </authorList>
    </citation>
    <scope>NUCLEOTIDE SEQUENCE [LARGE SCALE GENOMIC DNA]</scope>
    <source>
        <strain evidence="1 2">HNM0039</strain>
    </source>
</reference>
<proteinExistence type="predicted"/>
<dbReference type="AlphaFoldDB" id="A0A2S1SUW6"/>
<dbReference type="OrthoDB" id="3205593at2"/>
<protein>
    <submittedName>
        <fullName evidence="1">Uncharacterized protein</fullName>
    </submittedName>
</protein>
<sequence>MIKGNTFEATSVLLTDLLDTRPRYRSRWRARVQRDRSGGRVSIAAVAQVLAEHLWDSGEFPESEQSLPRNLKDRVRRALDGTMITTETLAWLIDAFHMDPRDAECLRATHESDSGSRPDGISDAVREPRKMVRRQWHRTVTVFERYFLDRERQLTERRTKHVIMALEDGVDSYLFNHESSVAAIEVMHGGTLGPEHRYDGLVSHEIVFPQPLKRGQRTSFEYRTAYHPAPHPPQEVRRPARGRIENFDMAVHFAPPRLPSRLWWATWSDHHLGDPVQLEPAQVCRTGRAHRYVPFVERSVVGFRWNW</sequence>
<dbReference type="Proteomes" id="UP000244900">
    <property type="component" value="Chromosome"/>
</dbReference>
<name>A0A2S1SUW6_9ACTN</name>
<dbReference type="EMBL" id="CP029188">
    <property type="protein sequence ID" value="AWI30191.1"/>
    <property type="molecule type" value="Genomic_DNA"/>
</dbReference>
<dbReference type="KEGG" id="stir:DDW44_16495"/>
<evidence type="ECO:0000313" key="1">
    <source>
        <dbReference type="EMBL" id="AWI30191.1"/>
    </source>
</evidence>
<evidence type="ECO:0000313" key="2">
    <source>
        <dbReference type="Proteomes" id="UP000244900"/>
    </source>
</evidence>
<dbReference type="RefSeq" id="WP_108906927.1">
    <property type="nucleotide sequence ID" value="NZ_CP029188.1"/>
</dbReference>
<accession>A0A2S1SUW6</accession>
<organism evidence="1 2">
    <name type="scientific">Streptomyces tirandamycinicus</name>
    <dbReference type="NCBI Taxonomy" id="2174846"/>
    <lineage>
        <taxon>Bacteria</taxon>
        <taxon>Bacillati</taxon>
        <taxon>Actinomycetota</taxon>
        <taxon>Actinomycetes</taxon>
        <taxon>Kitasatosporales</taxon>
        <taxon>Streptomycetaceae</taxon>
        <taxon>Streptomyces</taxon>
    </lineage>
</organism>
<keyword evidence="2" id="KW-1185">Reference proteome</keyword>